<protein>
    <recommendedName>
        <fullName evidence="2">DUF7918 domain-containing protein</fullName>
    </recommendedName>
</protein>
<gene>
    <name evidence="3" type="ORF">FH972_021668</name>
</gene>
<feature type="domain" description="DUF7918" evidence="2">
    <location>
        <begin position="250"/>
        <end position="361"/>
    </location>
</feature>
<evidence type="ECO:0000259" key="2">
    <source>
        <dbReference type="Pfam" id="PF25534"/>
    </source>
</evidence>
<dbReference type="PANTHER" id="PTHR36223">
    <property type="entry name" value="BETA-LACTAMASE-TYPE TRANSPEPTIDASE FOLD DOMAIN CONTAINING PROTEIN"/>
    <property type="match status" value="1"/>
</dbReference>
<proteinExistence type="predicted"/>
<evidence type="ECO:0000313" key="3">
    <source>
        <dbReference type="EMBL" id="KAB8338723.1"/>
    </source>
</evidence>
<sequence length="651" mass="69321">MPCFKGLAVSIHGSNGPLPEFSIQKQSRQSRIASYIPVPTPKLDPETGRLEPSTFAVSITLLTPGQAVPYSTPKSTDDNPNPSPKLVGGLPGLSDEPGRYAAGVGPYIPLTSSNNETVAAYIHFDGRAKEEVATLLRRSEETWVNSRWVSVPDSEGGGLAEREFLFKEVGLERWLSGMDLTGSKEDVAARVARRKARLEKKRRKRLDEDDSDMNEDPISGRKDRERGSNRVLRYGQDKVEDVSQDDEMFTDSDSDDEEPIPEAAGQIKVALFRVLASGEVKRGEYSPQFDAHDDDEMNNPDDPNADVDHTTTFAQPKTLDPKTISTQTVTGIDAPDSPFATFTFFYRGQKQLQKMGILPTSGQQDGKTSTTVKRKSGQLDFGSLAPLKNKGTIGFAGYRDTGTPRKGINGKVKSEDDMDSDDEELSDTTGPVKRKAANGSAREVEDDDADAKQASTESLSAEELQRRGELADGVSKMKLKRQHSAEPPSVGQRRSAEPNSGSITPPTASSSFASASNMPVDPAATSGARSNHTPHASTSAPSNLSSLNTAQLEPSDLIGSPLKKQRPSIPEDNDVTPKAAVAGGKASIAAAAAPTGAMGAFASPALGGFGGGNTAMGDSMAASQRLADAVKETPAVQMSGPAKVDGEDEEL</sequence>
<feature type="compositionally biased region" description="Basic and acidic residues" evidence="1">
    <location>
        <begin position="218"/>
        <end position="228"/>
    </location>
</feature>
<feature type="compositionally biased region" description="Acidic residues" evidence="1">
    <location>
        <begin position="242"/>
        <end position="260"/>
    </location>
</feature>
<feature type="region of interest" description="Disordered" evidence="1">
    <location>
        <begin position="285"/>
        <end position="322"/>
    </location>
</feature>
<feature type="region of interest" description="Disordered" evidence="1">
    <location>
        <begin position="358"/>
        <end position="377"/>
    </location>
</feature>
<feature type="region of interest" description="Disordered" evidence="1">
    <location>
        <begin position="600"/>
        <end position="651"/>
    </location>
</feature>
<keyword evidence="4" id="KW-1185">Reference proteome</keyword>
<accession>A0A5N6KQJ7</accession>
<dbReference type="Proteomes" id="UP000327013">
    <property type="component" value="Unassembled WGS sequence"/>
</dbReference>
<evidence type="ECO:0000313" key="4">
    <source>
        <dbReference type="Proteomes" id="UP000327013"/>
    </source>
</evidence>
<feature type="region of interest" description="Disordered" evidence="1">
    <location>
        <begin position="390"/>
        <end position="578"/>
    </location>
</feature>
<feature type="region of interest" description="Disordered" evidence="1">
    <location>
        <begin position="200"/>
        <end position="260"/>
    </location>
</feature>
<dbReference type="EMBL" id="VIBQ01000010">
    <property type="protein sequence ID" value="KAB8338723.1"/>
    <property type="molecule type" value="Genomic_DNA"/>
</dbReference>
<dbReference type="PANTHER" id="PTHR36223:SF5">
    <property type="entry name" value="BETA-LACTAMASE-TYPE TRANSPEPTIDASE FOLD DOMAIN CONTAINING PROTEIN"/>
    <property type="match status" value="1"/>
</dbReference>
<name>A0A5N6KQJ7_9ROSI</name>
<reference evidence="3 4" key="1">
    <citation type="submission" date="2019-06" db="EMBL/GenBank/DDBJ databases">
        <title>A chromosomal-level reference genome of Carpinus fangiana (Coryloideae, Betulaceae).</title>
        <authorList>
            <person name="Yang X."/>
            <person name="Wang Z."/>
            <person name="Zhang L."/>
            <person name="Hao G."/>
            <person name="Liu J."/>
            <person name="Yang Y."/>
        </authorList>
    </citation>
    <scope>NUCLEOTIDE SEQUENCE [LARGE SCALE GENOMIC DNA]</scope>
    <source>
        <strain evidence="3">Cfa_2016G</strain>
        <tissue evidence="3">Leaf</tissue>
    </source>
</reference>
<comment type="caution">
    <text evidence="3">The sequence shown here is derived from an EMBL/GenBank/DDBJ whole genome shotgun (WGS) entry which is preliminary data.</text>
</comment>
<feature type="compositionally biased region" description="Acidic residues" evidence="1">
    <location>
        <begin position="416"/>
        <end position="426"/>
    </location>
</feature>
<feature type="region of interest" description="Disordered" evidence="1">
    <location>
        <begin position="67"/>
        <end position="86"/>
    </location>
</feature>
<feature type="compositionally biased region" description="Polar residues" evidence="1">
    <location>
        <begin position="497"/>
        <end position="507"/>
    </location>
</feature>
<dbReference type="Pfam" id="PF25534">
    <property type="entry name" value="DUF7918"/>
    <property type="match status" value="1"/>
</dbReference>
<evidence type="ECO:0000256" key="1">
    <source>
        <dbReference type="SAM" id="MobiDB-lite"/>
    </source>
</evidence>
<dbReference type="AlphaFoldDB" id="A0A5N6KQJ7"/>
<dbReference type="InterPro" id="IPR057678">
    <property type="entry name" value="DUF7918"/>
</dbReference>
<feature type="compositionally biased region" description="Polar residues" evidence="1">
    <location>
        <begin position="527"/>
        <end position="552"/>
    </location>
</feature>
<dbReference type="OrthoDB" id="5400327at2759"/>
<organism evidence="3 4">
    <name type="scientific">Carpinus fangiana</name>
    <dbReference type="NCBI Taxonomy" id="176857"/>
    <lineage>
        <taxon>Eukaryota</taxon>
        <taxon>Viridiplantae</taxon>
        <taxon>Streptophyta</taxon>
        <taxon>Embryophyta</taxon>
        <taxon>Tracheophyta</taxon>
        <taxon>Spermatophyta</taxon>
        <taxon>Magnoliopsida</taxon>
        <taxon>eudicotyledons</taxon>
        <taxon>Gunneridae</taxon>
        <taxon>Pentapetalae</taxon>
        <taxon>rosids</taxon>
        <taxon>fabids</taxon>
        <taxon>Fagales</taxon>
        <taxon>Betulaceae</taxon>
        <taxon>Carpinus</taxon>
    </lineage>
</organism>
<feature type="compositionally biased region" description="Acidic residues" evidence="1">
    <location>
        <begin position="292"/>
        <end position="305"/>
    </location>
</feature>
<feature type="compositionally biased region" description="Polar residues" evidence="1">
    <location>
        <begin position="360"/>
        <end position="371"/>
    </location>
</feature>